<dbReference type="Proteomes" id="UP000094622">
    <property type="component" value="Unassembled WGS sequence"/>
</dbReference>
<dbReference type="PANTHER" id="PTHR33164">
    <property type="entry name" value="TRANSCRIPTIONAL REGULATOR, MARR FAMILY"/>
    <property type="match status" value="1"/>
</dbReference>
<accession>A0A1E3H1Y2</accession>
<dbReference type="OrthoDB" id="582199at2"/>
<evidence type="ECO:0000256" key="1">
    <source>
        <dbReference type="ARBA" id="ARBA00023015"/>
    </source>
</evidence>
<evidence type="ECO:0000259" key="4">
    <source>
        <dbReference type="PROSITE" id="PS50995"/>
    </source>
</evidence>
<dbReference type="EMBL" id="MCRJ01000055">
    <property type="protein sequence ID" value="ODN70304.1"/>
    <property type="molecule type" value="Genomic_DNA"/>
</dbReference>
<dbReference type="InterPro" id="IPR039422">
    <property type="entry name" value="MarR/SlyA-like"/>
</dbReference>
<name>A0A1E3H1Y2_9HYPH</name>
<keyword evidence="3" id="KW-0804">Transcription</keyword>
<dbReference type="GO" id="GO:0003700">
    <property type="term" value="F:DNA-binding transcription factor activity"/>
    <property type="evidence" value="ECO:0007669"/>
    <property type="project" value="InterPro"/>
</dbReference>
<keyword evidence="1" id="KW-0805">Transcription regulation</keyword>
<dbReference type="GO" id="GO:0006950">
    <property type="term" value="P:response to stress"/>
    <property type="evidence" value="ECO:0007669"/>
    <property type="project" value="TreeGrafter"/>
</dbReference>
<protein>
    <submittedName>
        <fullName evidence="5">Transcriptional regulator SlyA</fullName>
    </submittedName>
</protein>
<proteinExistence type="predicted"/>
<dbReference type="GO" id="GO:0003677">
    <property type="term" value="F:DNA binding"/>
    <property type="evidence" value="ECO:0007669"/>
    <property type="project" value="UniProtKB-KW"/>
</dbReference>
<dbReference type="PATRIC" id="fig|1439726.3.peg.2519"/>
<evidence type="ECO:0000256" key="3">
    <source>
        <dbReference type="ARBA" id="ARBA00023163"/>
    </source>
</evidence>
<sequence length="148" mass="16070">MTMTSQPLGFLIVDVARLLRRNLDSALAEASLGLTAGEARTLLRCERYGGATGLRQSVLAELMTVEPMTLVGYIDRLERAGLVGRFPDPADRRAKLIRTLPAATPVVERIAEIAASVRESATRGLPEEQIALMRGALEHMCQRLADGN</sequence>
<comment type="caution">
    <text evidence="5">The sequence shown here is derived from an EMBL/GenBank/DDBJ whole genome shotgun (WGS) entry which is preliminary data.</text>
</comment>
<evidence type="ECO:0000313" key="5">
    <source>
        <dbReference type="EMBL" id="ODN70304.1"/>
    </source>
</evidence>
<dbReference type="AlphaFoldDB" id="A0A1E3H1Y2"/>
<dbReference type="Pfam" id="PF01047">
    <property type="entry name" value="MarR"/>
    <property type="match status" value="1"/>
</dbReference>
<dbReference type="InterPro" id="IPR036390">
    <property type="entry name" value="WH_DNA-bd_sf"/>
</dbReference>
<dbReference type="PROSITE" id="PS50995">
    <property type="entry name" value="HTH_MARR_2"/>
    <property type="match status" value="1"/>
</dbReference>
<gene>
    <name evidence="5" type="primary">slyA_1</name>
    <name evidence="5" type="ORF">A6302_02396</name>
</gene>
<dbReference type="RefSeq" id="WP_069307022.1">
    <property type="nucleotide sequence ID" value="NZ_MCRJ01000055.1"/>
</dbReference>
<feature type="domain" description="HTH marR-type" evidence="4">
    <location>
        <begin position="5"/>
        <end position="142"/>
    </location>
</feature>
<evidence type="ECO:0000256" key="2">
    <source>
        <dbReference type="ARBA" id="ARBA00023125"/>
    </source>
</evidence>
<dbReference type="PANTHER" id="PTHR33164:SF64">
    <property type="entry name" value="TRANSCRIPTIONAL REGULATOR SLYA"/>
    <property type="match status" value="1"/>
</dbReference>
<dbReference type="Gene3D" id="1.10.10.10">
    <property type="entry name" value="Winged helix-like DNA-binding domain superfamily/Winged helix DNA-binding domain"/>
    <property type="match status" value="1"/>
</dbReference>
<dbReference type="SMART" id="SM00347">
    <property type="entry name" value="HTH_MARR"/>
    <property type="match status" value="1"/>
</dbReference>
<dbReference type="SUPFAM" id="SSF46785">
    <property type="entry name" value="Winged helix' DNA-binding domain"/>
    <property type="match status" value="1"/>
</dbReference>
<reference evidence="5 6" key="1">
    <citation type="submission" date="2016-07" db="EMBL/GenBank/DDBJ databases">
        <title>Draft Genome Sequence of Methylobrevis pamukkalensis PK2.</title>
        <authorList>
            <person name="Vasilenko O.V."/>
            <person name="Doronina N.V."/>
            <person name="Shmareva M.N."/>
            <person name="Tarlachkov S.V."/>
            <person name="Mustakhimov I."/>
            <person name="Trotsenko Y.A."/>
        </authorList>
    </citation>
    <scope>NUCLEOTIDE SEQUENCE [LARGE SCALE GENOMIC DNA]</scope>
    <source>
        <strain evidence="5 6">PK2</strain>
    </source>
</reference>
<dbReference type="InterPro" id="IPR000835">
    <property type="entry name" value="HTH_MarR-typ"/>
</dbReference>
<evidence type="ECO:0000313" key="6">
    <source>
        <dbReference type="Proteomes" id="UP000094622"/>
    </source>
</evidence>
<organism evidence="5 6">
    <name type="scientific">Methylobrevis pamukkalensis</name>
    <dbReference type="NCBI Taxonomy" id="1439726"/>
    <lineage>
        <taxon>Bacteria</taxon>
        <taxon>Pseudomonadati</taxon>
        <taxon>Pseudomonadota</taxon>
        <taxon>Alphaproteobacteria</taxon>
        <taxon>Hyphomicrobiales</taxon>
        <taxon>Pleomorphomonadaceae</taxon>
        <taxon>Methylobrevis</taxon>
    </lineage>
</organism>
<keyword evidence="2" id="KW-0238">DNA-binding</keyword>
<keyword evidence="6" id="KW-1185">Reference proteome</keyword>
<dbReference type="InterPro" id="IPR036388">
    <property type="entry name" value="WH-like_DNA-bd_sf"/>
</dbReference>